<dbReference type="EMBL" id="LZRT01000101">
    <property type="protein sequence ID" value="OUM85528.1"/>
    <property type="molecule type" value="Genomic_DNA"/>
</dbReference>
<dbReference type="GO" id="GO:0003824">
    <property type="term" value="F:catalytic activity"/>
    <property type="evidence" value="ECO:0007669"/>
    <property type="project" value="InterPro"/>
</dbReference>
<organism evidence="8 9">
    <name type="scientific">Bacillus thermozeamaize</name>
    <dbReference type="NCBI Taxonomy" id="230954"/>
    <lineage>
        <taxon>Bacteria</taxon>
        <taxon>Bacillati</taxon>
        <taxon>Bacillota</taxon>
        <taxon>Bacilli</taxon>
        <taxon>Bacillales</taxon>
        <taxon>Bacillaceae</taxon>
        <taxon>Bacillus</taxon>
    </lineage>
</organism>
<dbReference type="Pfam" id="PF02775">
    <property type="entry name" value="TPP_enzyme_C"/>
    <property type="match status" value="1"/>
</dbReference>
<accession>A0A1Y3PKB5</accession>
<evidence type="ECO:0000313" key="9">
    <source>
        <dbReference type="Proteomes" id="UP000196475"/>
    </source>
</evidence>
<dbReference type="PANTHER" id="PTHR42981">
    <property type="entry name" value="PYRUVATE DEHYDROGENASE [UBIQUINONE]"/>
    <property type="match status" value="1"/>
</dbReference>
<evidence type="ECO:0008006" key="10">
    <source>
        <dbReference type="Google" id="ProtNLM"/>
    </source>
</evidence>
<evidence type="ECO:0000313" key="8">
    <source>
        <dbReference type="EMBL" id="OUM85528.1"/>
    </source>
</evidence>
<sequence>MQRAKRIPGQPGTVAEAVLELCFRWGARRIYGVAGDAILPFLAALRQFPDIQYIGARHEAAAAMMASAESKLTGRFGVCTATSGPGIANLLNGLADAAADRVPVLAITGQVPTAKIGTGGKQDLEQQQLMAPIAVYSATLFHPEAAAEMLLRAIVTAIERKGVSHVAIPKDLWHAPWSGAVKSPLGVLVRARQRELEQLATAVQWLQSAARPMMLIGEGARGATAEIIQLSERLSAGVIETLGGKGVVPYDHPYHAGGIGEGGTMEGSRLLAEADCILVIGANWYPQGYTPRSARQRPLRLIQIDAQAAHIELHPVATCGLVGDAKEVLALLLKRMEQGEGAPNRNRWVQRLQEAKRQIVEEQDRERQLTGHPVPPQRVLAALDEMLDEDAIVTVDTGDHTVWFNRLFRAKRQEILYSGKWRTMGYALPAAISAKLANPERQVVALVGDGSFAMTGMELGTAVAHQLPIVVVILNNRLLGKEYSMMLAQGVQPFGVSLTNPDFAALARAFGAEGIRVEREDALSPALSAALHGHRHVPVVLDVICGAPVPPLAKYQAVIPT</sequence>
<dbReference type="Proteomes" id="UP000196475">
    <property type="component" value="Unassembled WGS sequence"/>
</dbReference>
<evidence type="ECO:0000256" key="3">
    <source>
        <dbReference type="RuleBase" id="RU362132"/>
    </source>
</evidence>
<dbReference type="Gene3D" id="3.40.50.1220">
    <property type="entry name" value="TPP-binding domain"/>
    <property type="match status" value="1"/>
</dbReference>
<dbReference type="SUPFAM" id="SSF52518">
    <property type="entry name" value="Thiamin diphosphate-binding fold (THDP-binding)"/>
    <property type="match status" value="2"/>
</dbReference>
<gene>
    <name evidence="8" type="ORF">BAA01_10520</name>
</gene>
<keyword evidence="4" id="KW-0175">Coiled coil</keyword>
<dbReference type="GO" id="GO:0000287">
    <property type="term" value="F:magnesium ion binding"/>
    <property type="evidence" value="ECO:0007669"/>
    <property type="project" value="InterPro"/>
</dbReference>
<dbReference type="Pfam" id="PF02776">
    <property type="entry name" value="TPP_enzyme_N"/>
    <property type="match status" value="1"/>
</dbReference>
<dbReference type="InterPro" id="IPR012000">
    <property type="entry name" value="Thiamin_PyroP_enz_cen_dom"/>
</dbReference>
<dbReference type="PROSITE" id="PS00187">
    <property type="entry name" value="TPP_ENZYMES"/>
    <property type="match status" value="1"/>
</dbReference>
<feature type="domain" description="Thiamine pyrophosphate enzyme N-terminal TPP-binding" evidence="7">
    <location>
        <begin position="13"/>
        <end position="128"/>
    </location>
</feature>
<dbReference type="InterPro" id="IPR029061">
    <property type="entry name" value="THDP-binding"/>
</dbReference>
<evidence type="ECO:0000259" key="7">
    <source>
        <dbReference type="Pfam" id="PF02776"/>
    </source>
</evidence>
<dbReference type="Pfam" id="PF00205">
    <property type="entry name" value="TPP_enzyme_M"/>
    <property type="match status" value="1"/>
</dbReference>
<dbReference type="PANTHER" id="PTHR42981:SF2">
    <property type="entry name" value="PYRUVATE DEHYDROGENASE [UBIQUINONE]"/>
    <property type="match status" value="1"/>
</dbReference>
<dbReference type="InterPro" id="IPR047211">
    <property type="entry name" value="POXB-like"/>
</dbReference>
<evidence type="ECO:0000259" key="5">
    <source>
        <dbReference type="Pfam" id="PF00205"/>
    </source>
</evidence>
<dbReference type="InterPro" id="IPR000399">
    <property type="entry name" value="TPP-bd_CS"/>
</dbReference>
<name>A0A1Y3PKB5_9BACI</name>
<evidence type="ECO:0000259" key="6">
    <source>
        <dbReference type="Pfam" id="PF02775"/>
    </source>
</evidence>
<proteinExistence type="inferred from homology"/>
<feature type="domain" description="Thiamine pyrophosphate enzyme central" evidence="5">
    <location>
        <begin position="200"/>
        <end position="331"/>
    </location>
</feature>
<dbReference type="InterPro" id="IPR029035">
    <property type="entry name" value="DHS-like_NAD/FAD-binding_dom"/>
</dbReference>
<comment type="similarity">
    <text evidence="1 3">Belongs to the TPP enzyme family.</text>
</comment>
<dbReference type="InterPro" id="IPR011766">
    <property type="entry name" value="TPP_enzyme_TPP-bd"/>
</dbReference>
<keyword evidence="2 3" id="KW-0786">Thiamine pyrophosphate</keyword>
<feature type="coiled-coil region" evidence="4">
    <location>
        <begin position="345"/>
        <end position="372"/>
    </location>
</feature>
<protein>
    <recommendedName>
        <fullName evidence="10">Pyruvate oxidase</fullName>
    </recommendedName>
</protein>
<reference evidence="9" key="1">
    <citation type="submission" date="2016-06" db="EMBL/GenBank/DDBJ databases">
        <authorList>
            <person name="Nascimento L."/>
            <person name="Pereira R.V."/>
            <person name="Martins L.F."/>
            <person name="Quaggio R.B."/>
            <person name="Silva A.M."/>
            <person name="Setubal J.C."/>
        </authorList>
    </citation>
    <scope>NUCLEOTIDE SEQUENCE [LARGE SCALE GENOMIC DNA]</scope>
</reference>
<feature type="domain" description="Thiamine pyrophosphate enzyme TPP-binding" evidence="6">
    <location>
        <begin position="396"/>
        <end position="543"/>
    </location>
</feature>
<dbReference type="InterPro" id="IPR012001">
    <property type="entry name" value="Thiamin_PyroP_enz_TPP-bd_dom"/>
</dbReference>
<dbReference type="AlphaFoldDB" id="A0A1Y3PKB5"/>
<evidence type="ECO:0000256" key="4">
    <source>
        <dbReference type="SAM" id="Coils"/>
    </source>
</evidence>
<evidence type="ECO:0000256" key="2">
    <source>
        <dbReference type="ARBA" id="ARBA00023052"/>
    </source>
</evidence>
<evidence type="ECO:0000256" key="1">
    <source>
        <dbReference type="ARBA" id="ARBA00007812"/>
    </source>
</evidence>
<comment type="caution">
    <text evidence="8">The sequence shown here is derived from an EMBL/GenBank/DDBJ whole genome shotgun (WGS) entry which is preliminary data.</text>
</comment>
<dbReference type="GO" id="GO:0030976">
    <property type="term" value="F:thiamine pyrophosphate binding"/>
    <property type="evidence" value="ECO:0007669"/>
    <property type="project" value="InterPro"/>
</dbReference>
<dbReference type="Gene3D" id="3.40.50.970">
    <property type="match status" value="2"/>
</dbReference>
<dbReference type="SUPFAM" id="SSF52467">
    <property type="entry name" value="DHS-like NAD/FAD-binding domain"/>
    <property type="match status" value="1"/>
</dbReference>